<dbReference type="NCBIfam" id="TIGR01760">
    <property type="entry name" value="tape_meas_TP901"/>
    <property type="match status" value="2"/>
</dbReference>
<gene>
    <name evidence="6" type="ORF">GJU40_01510</name>
</gene>
<dbReference type="SUPFAM" id="SSF51261">
    <property type="entry name" value="Duplicated hybrid motif"/>
    <property type="match status" value="1"/>
</dbReference>
<dbReference type="Pfam" id="PF01551">
    <property type="entry name" value="Peptidase_M23"/>
    <property type="match status" value="1"/>
</dbReference>
<evidence type="ECO:0000313" key="6">
    <source>
        <dbReference type="EMBL" id="MRX70843.1"/>
    </source>
</evidence>
<dbReference type="InterPro" id="IPR010090">
    <property type="entry name" value="Phage_tape_meas"/>
</dbReference>
<comment type="caution">
    <text evidence="6">The sequence shown here is derived from an EMBL/GenBank/DDBJ whole genome shotgun (WGS) entry which is preliminary data.</text>
</comment>
<keyword evidence="3" id="KW-0472">Membrane</keyword>
<dbReference type="Pfam" id="PF10145">
    <property type="entry name" value="PhageMin_Tail"/>
    <property type="match status" value="1"/>
</dbReference>
<evidence type="ECO:0000256" key="2">
    <source>
        <dbReference type="SAM" id="Coils"/>
    </source>
</evidence>
<accession>A0A7X2IXB2</accession>
<evidence type="ECO:0000259" key="5">
    <source>
        <dbReference type="Pfam" id="PF10145"/>
    </source>
</evidence>
<organism evidence="6 7">
    <name type="scientific">Metabacillus lacus</name>
    <dbReference type="NCBI Taxonomy" id="1983721"/>
    <lineage>
        <taxon>Bacteria</taxon>
        <taxon>Bacillati</taxon>
        <taxon>Bacillota</taxon>
        <taxon>Bacilli</taxon>
        <taxon>Bacillales</taxon>
        <taxon>Bacillaceae</taxon>
        <taxon>Metabacillus</taxon>
    </lineage>
</organism>
<feature type="transmembrane region" description="Helical" evidence="3">
    <location>
        <begin position="823"/>
        <end position="842"/>
    </location>
</feature>
<evidence type="ECO:0000259" key="4">
    <source>
        <dbReference type="Pfam" id="PF01551"/>
    </source>
</evidence>
<feature type="transmembrane region" description="Helical" evidence="3">
    <location>
        <begin position="863"/>
        <end position="886"/>
    </location>
</feature>
<feature type="coiled-coil region" evidence="2">
    <location>
        <begin position="90"/>
        <end position="134"/>
    </location>
</feature>
<dbReference type="PANTHER" id="PTHR37813">
    <property type="entry name" value="FELS-2 PROPHAGE PROTEIN"/>
    <property type="match status" value="1"/>
</dbReference>
<dbReference type="Gene3D" id="1.20.120.20">
    <property type="entry name" value="Apolipoprotein"/>
    <property type="match status" value="1"/>
</dbReference>
<dbReference type="SUPFAM" id="SSF48371">
    <property type="entry name" value="ARM repeat"/>
    <property type="match status" value="1"/>
</dbReference>
<dbReference type="RefSeq" id="WP_154305979.1">
    <property type="nucleotide sequence ID" value="NZ_WKKI01000002.1"/>
</dbReference>
<keyword evidence="2" id="KW-0175">Coiled coil</keyword>
<keyword evidence="7" id="KW-1185">Reference proteome</keyword>
<dbReference type="OrthoDB" id="28713at2"/>
<feature type="transmembrane region" description="Helical" evidence="3">
    <location>
        <begin position="722"/>
        <end position="746"/>
    </location>
</feature>
<sequence>MTGRIQGLSIELGLDTLRLSSGLSDLRSRLSTVNSEMRANLSAFDRGDRSINRYQTTLNGLNRKVQVQREITARALTTYERMVQEFGEGSREAERAARQYNNQAAALNNLERDIERTTEELERLRREQRIAESGWGRMGTSLTNVSGRMITAGQNMQNVGSSMRNSFGIATAAVGGFFVLATKKSMDFEAQLSSMKSVMDPQEAKEFGGELEKLAITMGAKTKYSALEAAQGIEELVKAGVSVTDILQGGLEGALSLATAGELELADAAEIASTALNAFKDDGLSVSKAADILAGAANASATSVGEIKYSLAAVSAVASGVGLTFKDTSTALAVFAQNGLKGSDAGTSLKTMLLRLSPQTKAAYEAFDQLGLSSYNTTAGYKYLVSKGLEPTGRHVEDLEKGLMKLTEQELGAGASKAELKKRYEENLQASGLMSSAFYDEQGELKSMAEIAGLLQNSMKDLNDEQRQNYLNTMFGSDAIRAGNILFKEGAKGIEQMAASMDKIKAADVAAEKLNNLKGQMEELSGAAETGLISLGSAITPLVSKVVVVLQSLVDKFNSLSPKMQSTIAIGGVLTTVFLALGTGLGIMLTILGGAISGLGALAGALAPVMTSIARAGGLLKWLRLGLVAFTGPIGLTIGALTLLGTGFVTLYAKSETFREGVNQLFVKIKQLASDALKALQPAIAAVVKFFQDQLAVIQQFWRENSSTILAALKNIGSFIKVIMDGILATIKFVMPFILVIIKSVWGNIQGVIKGALNVIMGAVKVFAGLFSGDFSKMWEGLKQIFTGAITFIWNLIQLSFYGKLLSGAKAFFTPFRAGFTSLWNSIRSIFTTVINAIINFVKGSWANLNTITTSYFNLMFRFYGTIWNAIRNVFTTVINGIFNFVKQIWLSLSSNTTSIFTVIRNTLTSIWNSIKNSITSIATGIWNSVKSTWNNVLTTTTNVFRGVYNTVNTQFTNIINRAKELPKKIGDGIGSMASKVKEGVNKVVNSMAGTLGKGINGVIGGVNWVLDKIGITSKVSEWPVPQYAKGTDGHPGGLAIVGDGVGSNAGEELIQTPDGKQYLSPNKPSLVNLPKGTHVLSATLTKQLFDVPKYSWGTLKGWAANAWSKGKEAVSNIKDTALDVWSYISDPGKLFNKALETFGVQPPNMPGMLKGIGTGAYNKVKDSMKEWLSKQVGSMFEGGGGFGGGTGGKGWPPPFRLTSPFNPTRRHPITGQIKPHRGDDWAAPTGTPIPAQAAGKVSFSGWARGYGNLIRIVSGAFERYYGHNHRNLVNVGQIVKAGQTIGLTGSTGDSTGPHVHYEVRKNGVPINPRGFKTGGLIKKSGLYPIAEGGHPEWIIPTDPSKRTDAMKLLALAGKEIQGNKRPHQLPNVGGGGSDNGLLQAVLEQNKILMALLQSSKNIEMKPVLSEGDIGKAAERYDARQSSKHSVYSGRVAF</sequence>
<feature type="transmembrane region" description="Helical" evidence="3">
    <location>
        <begin position="599"/>
        <end position="620"/>
    </location>
</feature>
<feature type="transmembrane region" description="Helical" evidence="3">
    <location>
        <begin position="752"/>
        <end position="773"/>
    </location>
</feature>
<dbReference type="CDD" id="cd12797">
    <property type="entry name" value="M23_peptidase"/>
    <property type="match status" value="1"/>
</dbReference>
<dbReference type="Gene3D" id="2.70.70.10">
    <property type="entry name" value="Glucose Permease (Domain IIA)"/>
    <property type="match status" value="1"/>
</dbReference>
<dbReference type="InterPro" id="IPR016047">
    <property type="entry name" value="M23ase_b-sheet_dom"/>
</dbReference>
<reference evidence="6 7" key="1">
    <citation type="submission" date="2019-11" db="EMBL/GenBank/DDBJ databases">
        <title>Bacillus lacus genome.</title>
        <authorList>
            <person name="Allen C.J."/>
            <person name="Newman J.D."/>
        </authorList>
    </citation>
    <scope>NUCLEOTIDE SEQUENCE [LARGE SCALE GENOMIC DNA]</scope>
    <source>
        <strain evidence="6 7">KCTC 33946</strain>
    </source>
</reference>
<dbReference type="EMBL" id="WKKI01000002">
    <property type="protein sequence ID" value="MRX70843.1"/>
    <property type="molecule type" value="Genomic_DNA"/>
</dbReference>
<evidence type="ECO:0000256" key="3">
    <source>
        <dbReference type="SAM" id="Phobius"/>
    </source>
</evidence>
<feature type="transmembrane region" description="Helical" evidence="3">
    <location>
        <begin position="626"/>
        <end position="653"/>
    </location>
</feature>
<proteinExistence type="predicted"/>
<dbReference type="Proteomes" id="UP000448867">
    <property type="component" value="Unassembled WGS sequence"/>
</dbReference>
<keyword evidence="3" id="KW-1133">Transmembrane helix</keyword>
<dbReference type="PANTHER" id="PTHR37813:SF1">
    <property type="entry name" value="FELS-2 PROPHAGE PROTEIN"/>
    <property type="match status" value="1"/>
</dbReference>
<name>A0A7X2IXB2_9BACI</name>
<evidence type="ECO:0000313" key="7">
    <source>
        <dbReference type="Proteomes" id="UP000448867"/>
    </source>
</evidence>
<feature type="domain" description="Phage tail tape measure protein" evidence="5">
    <location>
        <begin position="213"/>
        <end position="476"/>
    </location>
</feature>
<dbReference type="InterPro" id="IPR016024">
    <property type="entry name" value="ARM-type_fold"/>
</dbReference>
<feature type="transmembrane region" description="Helical" evidence="3">
    <location>
        <begin position="785"/>
        <end position="803"/>
    </location>
</feature>
<keyword evidence="1" id="KW-1188">Viral release from host cell</keyword>
<protein>
    <submittedName>
        <fullName evidence="6">Phage tail tape measure protein</fullName>
    </submittedName>
</protein>
<dbReference type="InterPro" id="IPR011055">
    <property type="entry name" value="Dup_hybrid_motif"/>
</dbReference>
<keyword evidence="3" id="KW-0812">Transmembrane</keyword>
<feature type="transmembrane region" description="Helical" evidence="3">
    <location>
        <begin position="568"/>
        <end position="592"/>
    </location>
</feature>
<evidence type="ECO:0000256" key="1">
    <source>
        <dbReference type="ARBA" id="ARBA00022612"/>
    </source>
</evidence>
<feature type="domain" description="M23ase beta-sheet core" evidence="4">
    <location>
        <begin position="1220"/>
        <end position="1313"/>
    </location>
</feature>